<dbReference type="EMBL" id="JACHXJ010000001">
    <property type="protein sequence ID" value="MBB3125465.1"/>
    <property type="molecule type" value="Genomic_DNA"/>
</dbReference>
<proteinExistence type="predicted"/>
<gene>
    <name evidence="1" type="ORF">FHS19_000119</name>
</gene>
<comment type="caution">
    <text evidence="1">The sequence shown here is derived from an EMBL/GenBank/DDBJ whole genome shotgun (WGS) entry which is preliminary data.</text>
</comment>
<accession>A0A839TF96</accession>
<sequence length="37" mass="4255">MLDLYMVLLLALTFTAFYGFMAWCDRTIEDPAGGDRH</sequence>
<dbReference type="AlphaFoldDB" id="A0A839TF96"/>
<organism evidence="1 2">
    <name type="scientific">Paenibacillus rhizosphaerae</name>
    <dbReference type="NCBI Taxonomy" id="297318"/>
    <lineage>
        <taxon>Bacteria</taxon>
        <taxon>Bacillati</taxon>
        <taxon>Bacillota</taxon>
        <taxon>Bacilli</taxon>
        <taxon>Bacillales</taxon>
        <taxon>Paenibacillaceae</taxon>
        <taxon>Paenibacillus</taxon>
    </lineage>
</organism>
<reference evidence="1 2" key="1">
    <citation type="submission" date="2020-08" db="EMBL/GenBank/DDBJ databases">
        <title>Genomic Encyclopedia of Type Strains, Phase III (KMG-III): the genomes of soil and plant-associated and newly described type strains.</title>
        <authorList>
            <person name="Whitman W."/>
        </authorList>
    </citation>
    <scope>NUCLEOTIDE SEQUENCE [LARGE SCALE GENOMIC DNA]</scope>
    <source>
        <strain evidence="1 2">CECT 5831</strain>
    </source>
</reference>
<name>A0A839TF96_9BACL</name>
<protein>
    <submittedName>
        <fullName evidence="1">Uncharacterized protein</fullName>
    </submittedName>
</protein>
<evidence type="ECO:0000313" key="1">
    <source>
        <dbReference type="EMBL" id="MBB3125465.1"/>
    </source>
</evidence>
<evidence type="ECO:0000313" key="2">
    <source>
        <dbReference type="Proteomes" id="UP000517523"/>
    </source>
</evidence>
<dbReference type="Proteomes" id="UP000517523">
    <property type="component" value="Unassembled WGS sequence"/>
</dbReference>